<evidence type="ECO:0000313" key="5">
    <source>
        <dbReference type="Proteomes" id="UP000324282"/>
    </source>
</evidence>
<dbReference type="AlphaFoldDB" id="A0A5S5B8I5"/>
<evidence type="ECO:0000259" key="3">
    <source>
        <dbReference type="PROSITE" id="PS50977"/>
    </source>
</evidence>
<dbReference type="Proteomes" id="UP000324282">
    <property type="component" value="Unassembled WGS sequence"/>
</dbReference>
<feature type="domain" description="HTH tetR-type" evidence="3">
    <location>
        <begin position="81"/>
        <end position="141"/>
    </location>
</feature>
<keyword evidence="1 2" id="KW-0238">DNA-binding</keyword>
<evidence type="ECO:0000256" key="1">
    <source>
        <dbReference type="ARBA" id="ARBA00023125"/>
    </source>
</evidence>
<dbReference type="Pfam" id="PF08362">
    <property type="entry name" value="TetR_C_3"/>
    <property type="match status" value="1"/>
</dbReference>
<evidence type="ECO:0000313" key="4">
    <source>
        <dbReference type="EMBL" id="TYP63401.1"/>
    </source>
</evidence>
<dbReference type="Gene3D" id="1.10.357.10">
    <property type="entry name" value="Tetracycline Repressor, domain 2"/>
    <property type="match status" value="1"/>
</dbReference>
<sequence>MRAAPPLRKKRAIRLQNVCLCRTGLWRATVTSRLRPTGNAVTDQTPTAPRRRLTAGKTAKKKGAARVPSASAVDRRARMIGSKRATILSAALGLFSRFGLHGTSLDQVATQADVSKTNLLYYFGSKEDLYINVLRQLLEVWLRPLQAFSAEQDPIEAISDYLRVKLELSRDHPEESRLFCMEIMQGAPLLLGELEQPLRELVENKVAVIQAWIDAGKLAAVSPHHLIFSLWATTQHYADFRVQIEAVAGKTLDDPAFFEQTLKSLQALILDGVRPR</sequence>
<dbReference type="PROSITE" id="PS50977">
    <property type="entry name" value="HTH_TETR_2"/>
    <property type="match status" value="1"/>
</dbReference>
<dbReference type="EMBL" id="VNHQ01000013">
    <property type="protein sequence ID" value="TYP63401.1"/>
    <property type="molecule type" value="Genomic_DNA"/>
</dbReference>
<dbReference type="InterPro" id="IPR013573">
    <property type="entry name" value="Tscrpt_reg_YcdC_C"/>
</dbReference>
<dbReference type="InterPro" id="IPR036271">
    <property type="entry name" value="Tet_transcr_reg_TetR-rel_C_sf"/>
</dbReference>
<name>A0A5S5B8I5_STUST</name>
<gene>
    <name evidence="4" type="ORF">A9A72_123169</name>
</gene>
<dbReference type="NCBIfam" id="NF011584">
    <property type="entry name" value="PRK15008.1"/>
    <property type="match status" value="1"/>
</dbReference>
<dbReference type="SUPFAM" id="SSF46689">
    <property type="entry name" value="Homeodomain-like"/>
    <property type="match status" value="1"/>
</dbReference>
<accession>A0A5S5B8I5</accession>
<organism evidence="4 5">
    <name type="scientific">Stutzerimonas stutzeri</name>
    <name type="common">Pseudomonas stutzeri</name>
    <dbReference type="NCBI Taxonomy" id="316"/>
    <lineage>
        <taxon>Bacteria</taxon>
        <taxon>Pseudomonadati</taxon>
        <taxon>Pseudomonadota</taxon>
        <taxon>Gammaproteobacteria</taxon>
        <taxon>Pseudomonadales</taxon>
        <taxon>Pseudomonadaceae</taxon>
        <taxon>Stutzerimonas</taxon>
    </lineage>
</organism>
<reference evidence="4 5" key="1">
    <citation type="submission" date="2019-07" db="EMBL/GenBank/DDBJ databases">
        <title>Deep subsurface shale carbon reservoir microbial communities from Ohio and West Virginia, USA.</title>
        <authorList>
            <person name="Wrighton K."/>
        </authorList>
    </citation>
    <scope>NUCLEOTIDE SEQUENCE [LARGE SCALE GENOMIC DNA]</scope>
    <source>
        <strain evidence="4 5">NP_8Ht</strain>
    </source>
</reference>
<comment type="caution">
    <text evidence="4">The sequence shown here is derived from an EMBL/GenBank/DDBJ whole genome shotgun (WGS) entry which is preliminary data.</text>
</comment>
<protein>
    <submittedName>
        <fullName evidence="4">TetR family transcriptional regulator</fullName>
    </submittedName>
</protein>
<dbReference type="InterPro" id="IPR009057">
    <property type="entry name" value="Homeodomain-like_sf"/>
</dbReference>
<feature type="DNA-binding region" description="H-T-H motif" evidence="2">
    <location>
        <begin position="104"/>
        <end position="123"/>
    </location>
</feature>
<proteinExistence type="predicted"/>
<dbReference type="InterPro" id="IPR001647">
    <property type="entry name" value="HTH_TetR"/>
</dbReference>
<dbReference type="GO" id="GO:0003700">
    <property type="term" value="F:DNA-binding transcription factor activity"/>
    <property type="evidence" value="ECO:0007669"/>
    <property type="project" value="TreeGrafter"/>
</dbReference>
<dbReference type="SUPFAM" id="SSF48498">
    <property type="entry name" value="Tetracyclin repressor-like, C-terminal domain"/>
    <property type="match status" value="1"/>
</dbReference>
<evidence type="ECO:0000256" key="2">
    <source>
        <dbReference type="PROSITE-ProRule" id="PRU00335"/>
    </source>
</evidence>
<dbReference type="InterPro" id="IPR050109">
    <property type="entry name" value="HTH-type_TetR-like_transc_reg"/>
</dbReference>
<dbReference type="PRINTS" id="PR00455">
    <property type="entry name" value="HTHTETR"/>
</dbReference>
<dbReference type="PANTHER" id="PTHR30055:SF196">
    <property type="entry name" value="HTH-TYPE TRANSCRIPTIONAL REGULATOR RUTR"/>
    <property type="match status" value="1"/>
</dbReference>
<dbReference type="PANTHER" id="PTHR30055">
    <property type="entry name" value="HTH-TYPE TRANSCRIPTIONAL REGULATOR RUTR"/>
    <property type="match status" value="1"/>
</dbReference>
<dbReference type="Gene3D" id="1.10.10.60">
    <property type="entry name" value="Homeodomain-like"/>
    <property type="match status" value="1"/>
</dbReference>
<dbReference type="Pfam" id="PF00440">
    <property type="entry name" value="TetR_N"/>
    <property type="match status" value="1"/>
</dbReference>
<dbReference type="GO" id="GO:0000976">
    <property type="term" value="F:transcription cis-regulatory region binding"/>
    <property type="evidence" value="ECO:0007669"/>
    <property type="project" value="TreeGrafter"/>
</dbReference>
<dbReference type="GO" id="GO:0045892">
    <property type="term" value="P:negative regulation of DNA-templated transcription"/>
    <property type="evidence" value="ECO:0007669"/>
    <property type="project" value="InterPro"/>
</dbReference>